<feature type="transmembrane region" description="Helical" evidence="5">
    <location>
        <begin position="53"/>
        <end position="73"/>
    </location>
</feature>
<keyword evidence="7" id="KW-1185">Reference proteome</keyword>
<dbReference type="InterPro" id="IPR059112">
    <property type="entry name" value="CysZ/EI24"/>
</dbReference>
<feature type="transmembrane region" description="Helical" evidence="5">
    <location>
        <begin position="170"/>
        <end position="190"/>
    </location>
</feature>
<dbReference type="OrthoDB" id="10012223at2759"/>
<dbReference type="AlphaFoldDB" id="A0A6A6QAZ2"/>
<dbReference type="Pfam" id="PF07264">
    <property type="entry name" value="EI24"/>
    <property type="match status" value="1"/>
</dbReference>
<dbReference type="Proteomes" id="UP000799750">
    <property type="component" value="Unassembled WGS sequence"/>
</dbReference>
<feature type="transmembrane region" description="Helical" evidence="5">
    <location>
        <begin position="79"/>
        <end position="96"/>
    </location>
</feature>
<evidence type="ECO:0000313" key="6">
    <source>
        <dbReference type="EMBL" id="KAF2488793.1"/>
    </source>
</evidence>
<dbReference type="GO" id="GO:0005628">
    <property type="term" value="C:prospore membrane"/>
    <property type="evidence" value="ECO:0007669"/>
    <property type="project" value="TreeGrafter"/>
</dbReference>
<accession>A0A6A6QAZ2</accession>
<dbReference type="PANTHER" id="PTHR34292">
    <property type="entry name" value="OUTER SPORE WALL PROTEIN LDS1"/>
    <property type="match status" value="1"/>
</dbReference>
<keyword evidence="2 5" id="KW-0812">Transmembrane</keyword>
<dbReference type="EMBL" id="MU004200">
    <property type="protein sequence ID" value="KAF2488793.1"/>
    <property type="molecule type" value="Genomic_DNA"/>
</dbReference>
<dbReference type="GO" id="GO:0005811">
    <property type="term" value="C:lipid droplet"/>
    <property type="evidence" value="ECO:0007669"/>
    <property type="project" value="TreeGrafter"/>
</dbReference>
<dbReference type="PANTHER" id="PTHR34292:SF2">
    <property type="entry name" value="OUTER SPORE WALL PROTEIN LDS1"/>
    <property type="match status" value="1"/>
</dbReference>
<evidence type="ECO:0008006" key="8">
    <source>
        <dbReference type="Google" id="ProtNLM"/>
    </source>
</evidence>
<evidence type="ECO:0000256" key="5">
    <source>
        <dbReference type="SAM" id="Phobius"/>
    </source>
</evidence>
<reference evidence="6" key="1">
    <citation type="journal article" date="2020" name="Stud. Mycol.">
        <title>101 Dothideomycetes genomes: a test case for predicting lifestyles and emergence of pathogens.</title>
        <authorList>
            <person name="Haridas S."/>
            <person name="Albert R."/>
            <person name="Binder M."/>
            <person name="Bloem J."/>
            <person name="Labutti K."/>
            <person name="Salamov A."/>
            <person name="Andreopoulos B."/>
            <person name="Baker S."/>
            <person name="Barry K."/>
            <person name="Bills G."/>
            <person name="Bluhm B."/>
            <person name="Cannon C."/>
            <person name="Castanera R."/>
            <person name="Culley D."/>
            <person name="Daum C."/>
            <person name="Ezra D."/>
            <person name="Gonzalez J."/>
            <person name="Henrissat B."/>
            <person name="Kuo A."/>
            <person name="Liang C."/>
            <person name="Lipzen A."/>
            <person name="Lutzoni F."/>
            <person name="Magnuson J."/>
            <person name="Mondo S."/>
            <person name="Nolan M."/>
            <person name="Ohm R."/>
            <person name="Pangilinan J."/>
            <person name="Park H.-J."/>
            <person name="Ramirez L."/>
            <person name="Alfaro M."/>
            <person name="Sun H."/>
            <person name="Tritt A."/>
            <person name="Yoshinaga Y."/>
            <person name="Zwiers L.-H."/>
            <person name="Turgeon B."/>
            <person name="Goodwin S."/>
            <person name="Spatafora J."/>
            <person name="Crous P."/>
            <person name="Grigoriev I."/>
        </authorList>
    </citation>
    <scope>NUCLEOTIDE SEQUENCE</scope>
    <source>
        <strain evidence="6">CBS 269.34</strain>
    </source>
</reference>
<gene>
    <name evidence="6" type="ORF">BU16DRAFT_213194</name>
</gene>
<protein>
    <recommendedName>
        <fullName evidence="8">Outer spore wall protein RRT8</fullName>
    </recommendedName>
</protein>
<evidence type="ECO:0000313" key="7">
    <source>
        <dbReference type="Proteomes" id="UP000799750"/>
    </source>
</evidence>
<organism evidence="6 7">
    <name type="scientific">Lophium mytilinum</name>
    <dbReference type="NCBI Taxonomy" id="390894"/>
    <lineage>
        <taxon>Eukaryota</taxon>
        <taxon>Fungi</taxon>
        <taxon>Dikarya</taxon>
        <taxon>Ascomycota</taxon>
        <taxon>Pezizomycotina</taxon>
        <taxon>Dothideomycetes</taxon>
        <taxon>Pleosporomycetidae</taxon>
        <taxon>Mytilinidiales</taxon>
        <taxon>Mytilinidiaceae</taxon>
        <taxon>Lophium</taxon>
    </lineage>
</organism>
<keyword evidence="3 5" id="KW-1133">Transmembrane helix</keyword>
<evidence type="ECO:0000256" key="1">
    <source>
        <dbReference type="ARBA" id="ARBA00004141"/>
    </source>
</evidence>
<keyword evidence="4 5" id="KW-0472">Membrane</keyword>
<comment type="subcellular location">
    <subcellularLocation>
        <location evidence="1">Membrane</location>
        <topology evidence="1">Multi-pass membrane protein</topology>
    </subcellularLocation>
</comment>
<dbReference type="GO" id="GO:0005619">
    <property type="term" value="C:ascospore wall"/>
    <property type="evidence" value="ECO:0007669"/>
    <property type="project" value="TreeGrafter"/>
</dbReference>
<evidence type="ECO:0000256" key="4">
    <source>
        <dbReference type="ARBA" id="ARBA00023136"/>
    </source>
</evidence>
<evidence type="ECO:0000256" key="3">
    <source>
        <dbReference type="ARBA" id="ARBA00022989"/>
    </source>
</evidence>
<name>A0A6A6QAZ2_9PEZI</name>
<evidence type="ECO:0000256" key="2">
    <source>
        <dbReference type="ARBA" id="ARBA00022692"/>
    </source>
</evidence>
<proteinExistence type="predicted"/>
<sequence>MSEKVKQTAIEEAQRVRTLATEAVQSRAYFYPLRGILYFLTHRDLWKPLASKLVPTMTLGLGVTIAMFVVTYIPQAAVLALFNGPLAAVTTVLLVLSESSTIISILSKNFLIDEVLIDTFDGTLVARDKTVLVSDGRHINAGNGSDPISKLGKLAKKPFQRFTPAAIIRYFLYLPLNFIPVVGTVIFVALQGRKTGPAAHARYFQLKEMSKSERNRYIEEKKAAYTAFGVVALLLEMVPFAGIFFAFTNTVGAALWAADLEESKSTAPNLRDQAKKAE</sequence>
<dbReference type="InterPro" id="IPR052786">
    <property type="entry name" value="Spore_wall_assembly"/>
</dbReference>
<feature type="transmembrane region" description="Helical" evidence="5">
    <location>
        <begin position="223"/>
        <end position="247"/>
    </location>
</feature>